<gene>
    <name evidence="1" type="ORF">I7I51_03676</name>
</gene>
<dbReference type="GO" id="GO:0005840">
    <property type="term" value="C:ribosome"/>
    <property type="evidence" value="ECO:0007669"/>
    <property type="project" value="UniProtKB-KW"/>
</dbReference>
<accession>A0A8A1M694</accession>
<feature type="non-terminal residue" evidence="1">
    <location>
        <position position="1"/>
    </location>
</feature>
<reference evidence="1" key="1">
    <citation type="submission" date="2021-01" db="EMBL/GenBank/DDBJ databases">
        <title>Chromosome-level genome assembly of a human fungal pathogen reveals clustering of transcriptionally co-regulated genes.</title>
        <authorList>
            <person name="Voorhies M."/>
            <person name="Cohen S."/>
            <person name="Shea T.P."/>
            <person name="Petrus S."/>
            <person name="Munoz J.F."/>
            <person name="Poplawski S."/>
            <person name="Goldman W.E."/>
            <person name="Michael T."/>
            <person name="Cuomo C.A."/>
            <person name="Sil A."/>
            <person name="Beyhan S."/>
        </authorList>
    </citation>
    <scope>NUCLEOTIDE SEQUENCE</scope>
    <source>
        <strain evidence="1">WU24</strain>
    </source>
</reference>
<dbReference type="EMBL" id="CP069111">
    <property type="protein sequence ID" value="QSS61501.1"/>
    <property type="molecule type" value="Genomic_DNA"/>
</dbReference>
<sequence>GVSRNTRSSGDICPQRQTPRQNCIACASSLRTPSLQSQDSGFS</sequence>
<evidence type="ECO:0000313" key="2">
    <source>
        <dbReference type="Proteomes" id="UP000663671"/>
    </source>
</evidence>
<dbReference type="AlphaFoldDB" id="A0A8A1M694"/>
<evidence type="ECO:0000313" key="1">
    <source>
        <dbReference type="EMBL" id="QSS61501.1"/>
    </source>
</evidence>
<dbReference type="Proteomes" id="UP000663671">
    <property type="component" value="Chromosome 5"/>
</dbReference>
<keyword evidence="1" id="KW-0687">Ribonucleoprotein</keyword>
<name>A0A8A1M694_AJECA</name>
<protein>
    <submittedName>
        <fullName evidence="1">60S ribosomal protein L20</fullName>
    </submittedName>
</protein>
<proteinExistence type="predicted"/>
<organism evidence="1 2">
    <name type="scientific">Ajellomyces capsulatus</name>
    <name type="common">Darling's disease fungus</name>
    <name type="synonym">Histoplasma capsulatum</name>
    <dbReference type="NCBI Taxonomy" id="5037"/>
    <lineage>
        <taxon>Eukaryota</taxon>
        <taxon>Fungi</taxon>
        <taxon>Dikarya</taxon>
        <taxon>Ascomycota</taxon>
        <taxon>Pezizomycotina</taxon>
        <taxon>Eurotiomycetes</taxon>
        <taxon>Eurotiomycetidae</taxon>
        <taxon>Onygenales</taxon>
        <taxon>Ajellomycetaceae</taxon>
        <taxon>Histoplasma</taxon>
    </lineage>
</organism>
<keyword evidence="1" id="KW-0689">Ribosomal protein</keyword>
<dbReference type="VEuPathDB" id="FungiDB:I7I51_03676"/>